<evidence type="ECO:0000256" key="4">
    <source>
        <dbReference type="ARBA" id="ARBA00022692"/>
    </source>
</evidence>
<dbReference type="PANTHER" id="PTHR45624:SF4">
    <property type="entry name" value="CONGESTED-LIKE TRACHEA PROTEIN-RELATED"/>
    <property type="match status" value="1"/>
</dbReference>
<reference evidence="12" key="2">
    <citation type="journal article" date="2023" name="Microbiol Resour">
        <title>Decontamination and Annotation of the Draft Genome Sequence of the Oomycete Lagenidium giganteum ARSEF 373.</title>
        <authorList>
            <person name="Morgan W.R."/>
            <person name="Tartar A."/>
        </authorList>
    </citation>
    <scope>NUCLEOTIDE SEQUENCE</scope>
    <source>
        <strain evidence="12">ARSEF 373</strain>
    </source>
</reference>
<keyword evidence="6 11" id="KW-1133">Transmembrane helix</keyword>
<feature type="repeat" description="Solcar" evidence="9">
    <location>
        <begin position="9"/>
        <end position="94"/>
    </location>
</feature>
<evidence type="ECO:0000256" key="8">
    <source>
        <dbReference type="ARBA" id="ARBA00023136"/>
    </source>
</evidence>
<dbReference type="PANTHER" id="PTHR45624">
    <property type="entry name" value="MITOCHONDRIAL BASIC AMINO ACIDS TRANSPORTER-RELATED"/>
    <property type="match status" value="1"/>
</dbReference>
<protein>
    <recommendedName>
        <fullName evidence="14">Mitochondrial carrier protein</fullName>
    </recommendedName>
</protein>
<organism evidence="12 13">
    <name type="scientific">Lagenidium giganteum</name>
    <dbReference type="NCBI Taxonomy" id="4803"/>
    <lineage>
        <taxon>Eukaryota</taxon>
        <taxon>Sar</taxon>
        <taxon>Stramenopiles</taxon>
        <taxon>Oomycota</taxon>
        <taxon>Peronosporomycetes</taxon>
        <taxon>Pythiales</taxon>
        <taxon>Pythiaceae</taxon>
    </lineage>
</organism>
<evidence type="ECO:0000256" key="11">
    <source>
        <dbReference type="SAM" id="Phobius"/>
    </source>
</evidence>
<feature type="transmembrane region" description="Helical" evidence="11">
    <location>
        <begin position="214"/>
        <end position="232"/>
    </location>
</feature>
<evidence type="ECO:0000256" key="7">
    <source>
        <dbReference type="ARBA" id="ARBA00023128"/>
    </source>
</evidence>
<evidence type="ECO:0000256" key="6">
    <source>
        <dbReference type="ARBA" id="ARBA00022989"/>
    </source>
</evidence>
<feature type="transmembrane region" description="Helical" evidence="11">
    <location>
        <begin position="276"/>
        <end position="297"/>
    </location>
</feature>
<dbReference type="GO" id="GO:0031966">
    <property type="term" value="C:mitochondrial membrane"/>
    <property type="evidence" value="ECO:0007669"/>
    <property type="project" value="UniProtKB-SubCell"/>
</dbReference>
<dbReference type="SUPFAM" id="SSF103506">
    <property type="entry name" value="Mitochondrial carrier"/>
    <property type="match status" value="1"/>
</dbReference>
<keyword evidence="7" id="KW-0496">Mitochondrion</keyword>
<evidence type="ECO:0000256" key="1">
    <source>
        <dbReference type="ARBA" id="ARBA00004225"/>
    </source>
</evidence>
<dbReference type="InterPro" id="IPR018108">
    <property type="entry name" value="MCP_transmembrane"/>
</dbReference>
<dbReference type="Pfam" id="PF00153">
    <property type="entry name" value="Mito_carr"/>
    <property type="match status" value="3"/>
</dbReference>
<dbReference type="GO" id="GO:0006839">
    <property type="term" value="P:mitochondrial transport"/>
    <property type="evidence" value="ECO:0007669"/>
    <property type="project" value="TreeGrafter"/>
</dbReference>
<evidence type="ECO:0000256" key="10">
    <source>
        <dbReference type="RuleBase" id="RU000488"/>
    </source>
</evidence>
<evidence type="ECO:0000256" key="5">
    <source>
        <dbReference type="ARBA" id="ARBA00022737"/>
    </source>
</evidence>
<comment type="subcellular location">
    <subcellularLocation>
        <location evidence="1">Mitochondrion membrane</location>
        <topology evidence="1">Multi-pass membrane protein</topology>
    </subcellularLocation>
</comment>
<name>A0AAV2Z8I8_9STRA</name>
<keyword evidence="4 9" id="KW-0812">Transmembrane</keyword>
<gene>
    <name evidence="12" type="ORF">N0F65_010134</name>
</gene>
<dbReference type="GO" id="GO:0015227">
    <property type="term" value="F:O-acyl-L-carnitine transmembrane transporter activity"/>
    <property type="evidence" value="ECO:0007669"/>
    <property type="project" value="TreeGrafter"/>
</dbReference>
<feature type="repeat" description="Solcar" evidence="9">
    <location>
        <begin position="209"/>
        <end position="296"/>
    </location>
</feature>
<dbReference type="AlphaFoldDB" id="A0AAV2Z8I8"/>
<evidence type="ECO:0000313" key="12">
    <source>
        <dbReference type="EMBL" id="DBA01724.1"/>
    </source>
</evidence>
<dbReference type="InterPro" id="IPR002067">
    <property type="entry name" value="MCP"/>
</dbReference>
<evidence type="ECO:0000313" key="13">
    <source>
        <dbReference type="Proteomes" id="UP001146120"/>
    </source>
</evidence>
<feature type="repeat" description="Solcar" evidence="9">
    <location>
        <begin position="102"/>
        <end position="189"/>
    </location>
</feature>
<feature type="transmembrane region" description="Helical" evidence="11">
    <location>
        <begin position="74"/>
        <end position="94"/>
    </location>
</feature>
<dbReference type="InterPro" id="IPR050567">
    <property type="entry name" value="Mitochondrial_Carrier"/>
</dbReference>
<proteinExistence type="inferred from homology"/>
<keyword evidence="13" id="KW-1185">Reference proteome</keyword>
<dbReference type="InterPro" id="IPR023395">
    <property type="entry name" value="MCP_dom_sf"/>
</dbReference>
<dbReference type="Proteomes" id="UP001146120">
    <property type="component" value="Unassembled WGS sequence"/>
</dbReference>
<dbReference type="PROSITE" id="PS50920">
    <property type="entry name" value="SOLCAR"/>
    <property type="match status" value="3"/>
</dbReference>
<keyword evidence="3 10" id="KW-0813">Transport</keyword>
<accession>A0AAV2Z8I8</accession>
<reference evidence="12" key="1">
    <citation type="submission" date="2022-11" db="EMBL/GenBank/DDBJ databases">
        <authorList>
            <person name="Morgan W.R."/>
            <person name="Tartar A."/>
        </authorList>
    </citation>
    <scope>NUCLEOTIDE SEQUENCE</scope>
    <source>
        <strain evidence="12">ARSEF 373</strain>
    </source>
</reference>
<evidence type="ECO:0000256" key="2">
    <source>
        <dbReference type="ARBA" id="ARBA00006375"/>
    </source>
</evidence>
<dbReference type="GO" id="GO:1902603">
    <property type="term" value="P:carnitine transmembrane transport"/>
    <property type="evidence" value="ECO:0007669"/>
    <property type="project" value="TreeGrafter"/>
</dbReference>
<evidence type="ECO:0008006" key="14">
    <source>
        <dbReference type="Google" id="ProtNLM"/>
    </source>
</evidence>
<keyword evidence="8 9" id="KW-0472">Membrane</keyword>
<comment type="caution">
    <text evidence="12">The sequence shown here is derived from an EMBL/GenBank/DDBJ whole genome shotgun (WGS) entry which is preliminary data.</text>
</comment>
<keyword evidence="5" id="KW-0677">Repeat</keyword>
<evidence type="ECO:0000256" key="9">
    <source>
        <dbReference type="PROSITE-ProRule" id="PRU00282"/>
    </source>
</evidence>
<sequence>MSSLAVVTTKHFVSGIAGGTCEAVLGYPFETVKALMQTQKSNSSRSFTGPMDCLQKSIKTGGVASLYRGASPQIFRSAVGTSIVFGLMGQYRHIFSNVLFQDPQTALMAAAAMTGLTEAVLYTPFEIIKIRMQTQQNRTRTRMNNWQCARDVLQKSGVRGLYRGFLPMAKREMVGNTVYFMSYEATKHYLHRRVVDDVPGLTAEQKRMRSFQSIAMAGGTAGSIYWVMAFPLDTIKSVMQADNLDNPRYRGIIDCYQKLFREGGIARFYRGMAPTLAPAFVVNAATFVAFETCMKFLNKQF</sequence>
<dbReference type="EMBL" id="DAKRPA010000042">
    <property type="protein sequence ID" value="DBA01724.1"/>
    <property type="molecule type" value="Genomic_DNA"/>
</dbReference>
<dbReference type="Gene3D" id="1.50.40.10">
    <property type="entry name" value="Mitochondrial carrier domain"/>
    <property type="match status" value="2"/>
</dbReference>
<feature type="transmembrane region" description="Helical" evidence="11">
    <location>
        <begin position="106"/>
        <end position="125"/>
    </location>
</feature>
<evidence type="ECO:0000256" key="3">
    <source>
        <dbReference type="ARBA" id="ARBA00022448"/>
    </source>
</evidence>
<dbReference type="PRINTS" id="PR00926">
    <property type="entry name" value="MITOCARRIER"/>
</dbReference>
<comment type="similarity">
    <text evidence="2 10">Belongs to the mitochondrial carrier (TC 2.A.29) family.</text>
</comment>